<accession>A0A8S1L6T0</accession>
<evidence type="ECO:0000313" key="1">
    <source>
        <dbReference type="EMBL" id="CAD8061925.1"/>
    </source>
</evidence>
<keyword evidence="2" id="KW-1185">Reference proteome</keyword>
<organism evidence="1 2">
    <name type="scientific">Paramecium primaurelia</name>
    <dbReference type="NCBI Taxonomy" id="5886"/>
    <lineage>
        <taxon>Eukaryota</taxon>
        <taxon>Sar</taxon>
        <taxon>Alveolata</taxon>
        <taxon>Ciliophora</taxon>
        <taxon>Intramacronucleata</taxon>
        <taxon>Oligohymenophorea</taxon>
        <taxon>Peniculida</taxon>
        <taxon>Parameciidae</taxon>
        <taxon>Paramecium</taxon>
    </lineage>
</organism>
<reference evidence="1" key="1">
    <citation type="submission" date="2021-01" db="EMBL/GenBank/DDBJ databases">
        <authorList>
            <consortium name="Genoscope - CEA"/>
            <person name="William W."/>
        </authorList>
    </citation>
    <scope>NUCLEOTIDE SEQUENCE</scope>
</reference>
<protein>
    <submittedName>
        <fullName evidence="1">Uncharacterized protein</fullName>
    </submittedName>
</protein>
<dbReference type="EMBL" id="CAJJDM010000031">
    <property type="protein sequence ID" value="CAD8061925.1"/>
    <property type="molecule type" value="Genomic_DNA"/>
</dbReference>
<dbReference type="AlphaFoldDB" id="A0A8S1L6T0"/>
<name>A0A8S1L6T0_PARPR</name>
<proteinExistence type="predicted"/>
<comment type="caution">
    <text evidence="1">The sequence shown here is derived from an EMBL/GenBank/DDBJ whole genome shotgun (WGS) entry which is preliminary data.</text>
</comment>
<dbReference type="Proteomes" id="UP000688137">
    <property type="component" value="Unassembled WGS sequence"/>
</dbReference>
<dbReference type="OMA" id="SQTYSQC"/>
<gene>
    <name evidence="1" type="ORF">PPRIM_AZ9-3.1.T0320241</name>
</gene>
<sequence length="74" mass="8798">MNSKNYSQTYSQCYSDETEEKVQSLSNMEIKWLNLLKRVSGDDLEMLRIQLEKQKQSLKDIEKGIEQQQIIEEI</sequence>
<evidence type="ECO:0000313" key="2">
    <source>
        <dbReference type="Proteomes" id="UP000688137"/>
    </source>
</evidence>